<gene>
    <name evidence="5" type="primary">dacB</name>
    <name evidence="5" type="ORF">EFW17_22750</name>
</gene>
<sequence>MPIASRILGLGRPAASLTPAGLTTAVLLVALTAPAAATDVASGVADMREDLDALLDSPELAGATSGVVVRSLDTGNLLYERNADTALTPASNMKLLTSAAALDVLGPDHTFETTVTADEEPTSGVVEGDLYLTGTGDPSLTSDAFDALAAEVADSGVTEVAGDLLADDTYFDAQRLHPDWESADEPYYYAAQISALTVAANDDLDTGVVNVTATPGTHSGAPVDTRLEPAADNLSLSNEARTGPPDSETTVDVSRDPGTNQFTATGSLPAGGPEYSTLRTVHEPTDHAAHLLADALEDNGVRVRGDVDRGTAPTGAAELAVAESAELSELLAPFMKLSNNGHAEILVKTMGHESAGEGTWAAGLAEMASALERIGVELDAHELSDGSGLARSNQLTATTVASVLRTAPDEPWFTSWERSLPVAGAEDRMTGGTLSGRMRGTPAEGNVRAKTGTLTGVSALSGYVTGAGGEDLAFAVLNNGFEGAAPRGVQDAIAVRLAEFSRGTTTSGRPAPIAQRAPASGTASELECSWAGTC</sequence>
<feature type="compositionally biased region" description="Polar residues" evidence="3">
    <location>
        <begin position="247"/>
        <end position="266"/>
    </location>
</feature>
<dbReference type="PANTHER" id="PTHR30023:SF0">
    <property type="entry name" value="PENICILLIN-SENSITIVE CARBOXYPEPTIDASE A"/>
    <property type="match status" value="1"/>
</dbReference>
<dbReference type="PRINTS" id="PR00922">
    <property type="entry name" value="DADACBPTASE3"/>
</dbReference>
<feature type="region of interest" description="Disordered" evidence="3">
    <location>
        <begin position="426"/>
        <end position="445"/>
    </location>
</feature>
<dbReference type="GO" id="GO:0006508">
    <property type="term" value="P:proteolysis"/>
    <property type="evidence" value="ECO:0007669"/>
    <property type="project" value="InterPro"/>
</dbReference>
<dbReference type="GO" id="GO:0000270">
    <property type="term" value="P:peptidoglycan metabolic process"/>
    <property type="evidence" value="ECO:0007669"/>
    <property type="project" value="TreeGrafter"/>
</dbReference>
<comment type="caution">
    <text evidence="5">The sequence shown here is derived from an EMBL/GenBank/DDBJ whole genome shotgun (WGS) entry which is preliminary data.</text>
</comment>
<evidence type="ECO:0000256" key="1">
    <source>
        <dbReference type="ARBA" id="ARBA00006096"/>
    </source>
</evidence>
<dbReference type="EMBL" id="RJMB01000036">
    <property type="protein sequence ID" value="RNL80647.1"/>
    <property type="molecule type" value="Genomic_DNA"/>
</dbReference>
<name>A0A3N0DYJ8_9ACTN</name>
<keyword evidence="4" id="KW-0732">Signal</keyword>
<feature type="region of interest" description="Disordered" evidence="3">
    <location>
        <begin position="235"/>
        <end position="272"/>
    </location>
</feature>
<dbReference type="OrthoDB" id="9802627at2"/>
<dbReference type="Gene3D" id="3.50.80.20">
    <property type="entry name" value="D-Ala-D-Ala carboxypeptidase C, peptidase S13"/>
    <property type="match status" value="1"/>
</dbReference>
<dbReference type="SUPFAM" id="SSF56601">
    <property type="entry name" value="beta-lactamase/transpeptidase-like"/>
    <property type="match status" value="1"/>
</dbReference>
<protein>
    <submittedName>
        <fullName evidence="5">D-alanyl-D-alanine carboxypeptidase/D-alanyl-D-alanine-endopeptidase</fullName>
        <ecNumber evidence="5">3.4.16.4</ecNumber>
    </submittedName>
</protein>
<keyword evidence="2 5" id="KW-0378">Hydrolase</keyword>
<keyword evidence="6" id="KW-1185">Reference proteome</keyword>
<evidence type="ECO:0000313" key="5">
    <source>
        <dbReference type="EMBL" id="RNL80647.1"/>
    </source>
</evidence>
<feature type="chain" id="PRO_5018194092" evidence="4">
    <location>
        <begin position="36"/>
        <end position="534"/>
    </location>
</feature>
<evidence type="ECO:0000256" key="2">
    <source>
        <dbReference type="ARBA" id="ARBA00022801"/>
    </source>
</evidence>
<dbReference type="GO" id="GO:0009002">
    <property type="term" value="F:serine-type D-Ala-D-Ala carboxypeptidase activity"/>
    <property type="evidence" value="ECO:0007669"/>
    <property type="project" value="UniProtKB-EC"/>
</dbReference>
<evidence type="ECO:0000313" key="6">
    <source>
        <dbReference type="Proteomes" id="UP000269198"/>
    </source>
</evidence>
<feature type="signal peptide" evidence="4">
    <location>
        <begin position="1"/>
        <end position="35"/>
    </location>
</feature>
<dbReference type="EC" id="3.4.16.4" evidence="5"/>
<dbReference type="NCBIfam" id="TIGR00666">
    <property type="entry name" value="PBP4"/>
    <property type="match status" value="1"/>
</dbReference>
<accession>A0A3N0DYJ8</accession>
<evidence type="ECO:0000256" key="4">
    <source>
        <dbReference type="SAM" id="SignalP"/>
    </source>
</evidence>
<dbReference type="Gene3D" id="3.40.710.10">
    <property type="entry name" value="DD-peptidase/beta-lactamase superfamily"/>
    <property type="match status" value="2"/>
</dbReference>
<dbReference type="RefSeq" id="WP_123203484.1">
    <property type="nucleotide sequence ID" value="NZ_RJMB01000036.1"/>
</dbReference>
<keyword evidence="5" id="KW-0121">Carboxypeptidase</keyword>
<reference evidence="5 6" key="1">
    <citation type="submission" date="2018-11" db="EMBL/GenBank/DDBJ databases">
        <title>The genome draft of YIM 96095.</title>
        <authorList>
            <person name="Tang S.-K."/>
            <person name="Chunyu W.-X."/>
            <person name="Feng Y.-Z."/>
        </authorList>
    </citation>
    <scope>NUCLEOTIDE SEQUENCE [LARGE SCALE GENOMIC DNA]</scope>
    <source>
        <strain evidence="5 6">YIM 96095</strain>
    </source>
</reference>
<dbReference type="InterPro" id="IPR000667">
    <property type="entry name" value="Peptidase_S13"/>
</dbReference>
<proteinExistence type="inferred from homology"/>
<dbReference type="Proteomes" id="UP000269198">
    <property type="component" value="Unassembled WGS sequence"/>
</dbReference>
<comment type="similarity">
    <text evidence="1">Belongs to the peptidase S13 family.</text>
</comment>
<dbReference type="AlphaFoldDB" id="A0A3N0DYJ8"/>
<dbReference type="PANTHER" id="PTHR30023">
    <property type="entry name" value="D-ALANYL-D-ALANINE CARBOXYPEPTIDASE"/>
    <property type="match status" value="1"/>
</dbReference>
<keyword evidence="5" id="KW-0645">Protease</keyword>
<organism evidence="5 6">
    <name type="scientific">Halostreptopolyspora alba</name>
    <dbReference type="NCBI Taxonomy" id="2487137"/>
    <lineage>
        <taxon>Bacteria</taxon>
        <taxon>Bacillati</taxon>
        <taxon>Actinomycetota</taxon>
        <taxon>Actinomycetes</taxon>
        <taxon>Streptosporangiales</taxon>
        <taxon>Nocardiopsidaceae</taxon>
        <taxon>Halostreptopolyspora</taxon>
    </lineage>
</organism>
<dbReference type="Pfam" id="PF02113">
    <property type="entry name" value="Peptidase_S13"/>
    <property type="match status" value="1"/>
</dbReference>
<dbReference type="InterPro" id="IPR012338">
    <property type="entry name" value="Beta-lactam/transpept-like"/>
</dbReference>
<evidence type="ECO:0000256" key="3">
    <source>
        <dbReference type="SAM" id="MobiDB-lite"/>
    </source>
</evidence>